<accession>A0A058Z7F8</accession>
<dbReference type="GO" id="GO:0006412">
    <property type="term" value="P:translation"/>
    <property type="evidence" value="ECO:0007669"/>
    <property type="project" value="InterPro"/>
</dbReference>
<evidence type="ECO:0000256" key="2">
    <source>
        <dbReference type="ARBA" id="ARBA00022980"/>
    </source>
</evidence>
<dbReference type="PROSITE" id="PS01190">
    <property type="entry name" value="RIBOSOMAL_L36E"/>
    <property type="match status" value="1"/>
</dbReference>
<dbReference type="STRING" id="691883.A0A058Z7F8"/>
<dbReference type="GO" id="GO:1990904">
    <property type="term" value="C:ribonucleoprotein complex"/>
    <property type="evidence" value="ECO:0007669"/>
    <property type="project" value="UniProtKB-KW"/>
</dbReference>
<proteinExistence type="inferred from homology"/>
<dbReference type="GO" id="GO:0003735">
    <property type="term" value="F:structural constituent of ribosome"/>
    <property type="evidence" value="ECO:0007669"/>
    <property type="project" value="InterPro"/>
</dbReference>
<keyword evidence="3 4" id="KW-0687">Ribonucleoprotein</keyword>
<organism evidence="5">
    <name type="scientific">Fonticula alba</name>
    <name type="common">Slime mold</name>
    <dbReference type="NCBI Taxonomy" id="691883"/>
    <lineage>
        <taxon>Eukaryota</taxon>
        <taxon>Rotosphaerida</taxon>
        <taxon>Fonticulaceae</taxon>
        <taxon>Fonticula</taxon>
    </lineage>
</organism>
<evidence type="ECO:0000313" key="5">
    <source>
        <dbReference type="EMBL" id="KCV70021.1"/>
    </source>
</evidence>
<name>A0A058Z7F8_FONAL</name>
<dbReference type="eggNOG" id="KOG3452">
    <property type="taxonomic scope" value="Eukaryota"/>
</dbReference>
<dbReference type="Proteomes" id="UP000030693">
    <property type="component" value="Unassembled WGS sequence"/>
</dbReference>
<protein>
    <recommendedName>
        <fullName evidence="4">60S ribosomal protein L36</fullName>
    </recommendedName>
</protein>
<dbReference type="OMA" id="NKGHKTE"/>
<dbReference type="GO" id="GO:0005840">
    <property type="term" value="C:ribosome"/>
    <property type="evidence" value="ECO:0007669"/>
    <property type="project" value="UniProtKB-KW"/>
</dbReference>
<evidence type="ECO:0000256" key="1">
    <source>
        <dbReference type="ARBA" id="ARBA00006509"/>
    </source>
</evidence>
<reference evidence="5" key="1">
    <citation type="submission" date="2013-04" db="EMBL/GenBank/DDBJ databases">
        <title>The Genome Sequence of Fonticula alba ATCC 38817.</title>
        <authorList>
            <consortium name="The Broad Institute Genomics Platform"/>
            <person name="Russ C."/>
            <person name="Cuomo C."/>
            <person name="Burger G."/>
            <person name="Gray M.W."/>
            <person name="Holland P.W.H."/>
            <person name="King N."/>
            <person name="Lang F.B.F."/>
            <person name="Roger A.J."/>
            <person name="Ruiz-Trillo I."/>
            <person name="Brown M."/>
            <person name="Walker B."/>
            <person name="Young S."/>
            <person name="Zeng Q."/>
            <person name="Gargeya S."/>
            <person name="Fitzgerald M."/>
            <person name="Haas B."/>
            <person name="Abouelleil A."/>
            <person name="Allen A.W."/>
            <person name="Alvarado L."/>
            <person name="Arachchi H.M."/>
            <person name="Berlin A.M."/>
            <person name="Chapman S.B."/>
            <person name="Gainer-Dewar J."/>
            <person name="Goldberg J."/>
            <person name="Griggs A."/>
            <person name="Gujja S."/>
            <person name="Hansen M."/>
            <person name="Howarth C."/>
            <person name="Imamovic A."/>
            <person name="Ireland A."/>
            <person name="Larimer J."/>
            <person name="McCowan C."/>
            <person name="Murphy C."/>
            <person name="Pearson M."/>
            <person name="Poon T.W."/>
            <person name="Priest M."/>
            <person name="Roberts A."/>
            <person name="Saif S."/>
            <person name="Shea T."/>
            <person name="Sisk P."/>
            <person name="Sykes S."/>
            <person name="Wortman J."/>
            <person name="Nusbaum C."/>
            <person name="Birren B."/>
        </authorList>
    </citation>
    <scope>NUCLEOTIDE SEQUENCE [LARGE SCALE GENOMIC DNA]</scope>
    <source>
        <strain evidence="5">ATCC 38817</strain>
    </source>
</reference>
<evidence type="ECO:0000313" key="6">
    <source>
        <dbReference type="Proteomes" id="UP000030693"/>
    </source>
</evidence>
<dbReference type="OrthoDB" id="9616667at2759"/>
<dbReference type="Gene3D" id="1.10.10.1760">
    <property type="entry name" value="60S ribosomal protein L36"/>
    <property type="match status" value="1"/>
</dbReference>
<keyword evidence="2 4" id="KW-0689">Ribosomal protein</keyword>
<dbReference type="AlphaFoldDB" id="A0A058Z7F8"/>
<gene>
    <name evidence="5" type="ORF">H696_03488</name>
</gene>
<dbReference type="InterPro" id="IPR000509">
    <property type="entry name" value="Ribosomal_eL36"/>
</dbReference>
<dbReference type="GeneID" id="20528213"/>
<evidence type="ECO:0000256" key="3">
    <source>
        <dbReference type="ARBA" id="ARBA00023274"/>
    </source>
</evidence>
<evidence type="ECO:0000256" key="4">
    <source>
        <dbReference type="RuleBase" id="RU000665"/>
    </source>
</evidence>
<dbReference type="InterPro" id="IPR038097">
    <property type="entry name" value="Ribosomal_eL36_sf"/>
</dbReference>
<dbReference type="EMBL" id="KB932205">
    <property type="protein sequence ID" value="KCV70021.1"/>
    <property type="molecule type" value="Genomic_DNA"/>
</dbReference>
<dbReference type="Pfam" id="PF01158">
    <property type="entry name" value="Ribosomal_L36e"/>
    <property type="match status" value="1"/>
</dbReference>
<dbReference type="PANTHER" id="PTHR10114">
    <property type="entry name" value="60S RIBOSOMAL PROTEIN L36"/>
    <property type="match status" value="1"/>
</dbReference>
<dbReference type="RefSeq" id="XP_009495627.1">
    <property type="nucleotide sequence ID" value="XM_009497352.1"/>
</dbReference>
<comment type="similarity">
    <text evidence="1 4">Belongs to the eukaryotic ribosomal protein eL36 family.</text>
</comment>
<keyword evidence="6" id="KW-1185">Reference proteome</keyword>
<sequence>MTKSFSGKSLGINAGHIVTVRELPTRPVQRKGVVSKRVKHVRELIREVAGLAPYEKRIIELLRVGKDKRARRLTKKRLGTLVRAKRKVDEMSAILVQQRRGA</sequence>
<dbReference type="FunFam" id="1.10.10.1760:FF:000001">
    <property type="entry name" value="60S ribosomal protein L36"/>
    <property type="match status" value="1"/>
</dbReference>